<dbReference type="CDD" id="cd05233">
    <property type="entry name" value="SDR_c"/>
    <property type="match status" value="1"/>
</dbReference>
<dbReference type="PRINTS" id="PR00081">
    <property type="entry name" value="GDHRDH"/>
</dbReference>
<dbReference type="Pfam" id="PF13561">
    <property type="entry name" value="adh_short_C2"/>
    <property type="match status" value="1"/>
</dbReference>
<evidence type="ECO:0000313" key="4">
    <source>
        <dbReference type="Proteomes" id="UP000663792"/>
    </source>
</evidence>
<dbReference type="Gene3D" id="3.40.50.720">
    <property type="entry name" value="NAD(P)-binding Rossmann-like Domain"/>
    <property type="match status" value="1"/>
</dbReference>
<dbReference type="PANTHER" id="PTHR43477:SF1">
    <property type="entry name" value="DIHYDROANTICAPSIN 7-DEHYDROGENASE"/>
    <property type="match status" value="1"/>
</dbReference>
<evidence type="ECO:0000256" key="2">
    <source>
        <dbReference type="ARBA" id="ARBA00023002"/>
    </source>
</evidence>
<dbReference type="InterPro" id="IPR036291">
    <property type="entry name" value="NAD(P)-bd_dom_sf"/>
</dbReference>
<gene>
    <name evidence="3" type="ORF">JL106_20455</name>
</gene>
<protein>
    <submittedName>
        <fullName evidence="3">SDR family oxidoreductase</fullName>
    </submittedName>
</protein>
<dbReference type="EMBL" id="JAERWK010000034">
    <property type="protein sequence ID" value="MBM9469662.1"/>
    <property type="molecule type" value="Genomic_DNA"/>
</dbReference>
<accession>A0A939C429</accession>
<keyword evidence="2" id="KW-0560">Oxidoreductase</keyword>
<organism evidence="3 4">
    <name type="scientific">Nakamurella leprariae</name>
    <dbReference type="NCBI Taxonomy" id="2803911"/>
    <lineage>
        <taxon>Bacteria</taxon>
        <taxon>Bacillati</taxon>
        <taxon>Actinomycetota</taxon>
        <taxon>Actinomycetes</taxon>
        <taxon>Nakamurellales</taxon>
        <taxon>Nakamurellaceae</taxon>
        <taxon>Nakamurella</taxon>
    </lineage>
</organism>
<dbReference type="SUPFAM" id="SSF51735">
    <property type="entry name" value="NAD(P)-binding Rossmann-fold domains"/>
    <property type="match status" value="1"/>
</dbReference>
<dbReference type="InterPro" id="IPR051122">
    <property type="entry name" value="SDR_DHRS6-like"/>
</dbReference>
<dbReference type="PANTHER" id="PTHR43477">
    <property type="entry name" value="DIHYDROANTICAPSIN 7-DEHYDROGENASE"/>
    <property type="match status" value="1"/>
</dbReference>
<evidence type="ECO:0000256" key="1">
    <source>
        <dbReference type="ARBA" id="ARBA00006484"/>
    </source>
</evidence>
<comment type="similarity">
    <text evidence="1">Belongs to the short-chain dehydrogenases/reductases (SDR) family.</text>
</comment>
<reference evidence="3" key="1">
    <citation type="submission" date="2021-01" db="EMBL/GenBank/DDBJ databases">
        <title>YIM 132084 draft genome.</title>
        <authorList>
            <person name="An D."/>
        </authorList>
    </citation>
    <scope>NUCLEOTIDE SEQUENCE</scope>
    <source>
        <strain evidence="3">YIM 132084</strain>
    </source>
</reference>
<keyword evidence="4" id="KW-1185">Reference proteome</keyword>
<name>A0A939C429_9ACTN</name>
<dbReference type="AlphaFoldDB" id="A0A939C429"/>
<sequence>MGEAADDEMVAVNTKGQYFTLQKALPLMSGRGAVVFTVGVAASRGLEEGSVAAGSTAALLGMILTLALELGPRGIRVNAAGPGGINTPLWTKSGMTPEMFQAAAP</sequence>
<proteinExistence type="inferred from homology"/>
<comment type="caution">
    <text evidence="3">The sequence shown here is derived from an EMBL/GenBank/DDBJ whole genome shotgun (WGS) entry which is preliminary data.</text>
</comment>
<dbReference type="InterPro" id="IPR002347">
    <property type="entry name" value="SDR_fam"/>
</dbReference>
<dbReference type="GO" id="GO:0016491">
    <property type="term" value="F:oxidoreductase activity"/>
    <property type="evidence" value="ECO:0007669"/>
    <property type="project" value="UniProtKB-KW"/>
</dbReference>
<dbReference type="Proteomes" id="UP000663792">
    <property type="component" value="Unassembled WGS sequence"/>
</dbReference>
<evidence type="ECO:0000313" key="3">
    <source>
        <dbReference type="EMBL" id="MBM9469662.1"/>
    </source>
</evidence>